<dbReference type="Pfam" id="PF12696">
    <property type="entry name" value="TraG-D_C"/>
    <property type="match status" value="1"/>
</dbReference>
<dbReference type="NCBIfam" id="TIGR03754">
    <property type="entry name" value="conj_TOL_TraD"/>
    <property type="match status" value="1"/>
</dbReference>
<dbReference type="PANTHER" id="PTHR30121">
    <property type="entry name" value="UNCHARACTERIZED PROTEIN YJGR-RELATED"/>
    <property type="match status" value="1"/>
</dbReference>
<organism evidence="4 5">
    <name type="scientific">Thiothrix lacustris</name>
    <dbReference type="NCBI Taxonomy" id="525917"/>
    <lineage>
        <taxon>Bacteria</taxon>
        <taxon>Pseudomonadati</taxon>
        <taxon>Pseudomonadota</taxon>
        <taxon>Gammaproteobacteria</taxon>
        <taxon>Thiotrichales</taxon>
        <taxon>Thiotrichaceae</taxon>
        <taxon>Thiothrix</taxon>
    </lineage>
</organism>
<sequence length="678" mass="75895">MSQRIFDNRLRPAVELWVAVILLGIAAVLILQPGQWSPLMPGIAVWAALGMVLLALYRFWQGWHILQYRANLKRLPHYVLDADEIPLSRHKLFLGKGFQWTQTHSQRLVEARSPEGRVWIQPGKLYQWARAMELRYEHRPRMQWLTNLTRSSRWWNTLKPLPPVGGDPALHGVGVEDERDTWIDLGDRVAHTLVLGTTRVGKTRLAELLVTQDIRRGEIVVVFDPKGDTELLARMWAECKRAGRLDQFHIFHLGFPEISERYNPVGSFGRVTEVASRIAGQLPGSGNSATFKEFAWRFTNIVANALVALGRRPDYSAIARYVTNIEPLMMEYYAFWFEREGIENWREQVNTIAQNIDPKSLTMALKSRDFKAIAYTQFAKTRDLYDPVADGLRSAFEYDKTYFDKLTASLLPLLEKLTTGKSGELLAPHYGDRNDKRPILDWMEVIRQRGVVYVGLDALSDAEVAGAVGNSMFADLTSIAGQLYKHGDNLGLPELAGHKRAKIAIHADEFNELVGNEFIPLLNKAGGSGVQVTAYTQTASDIEAGIGEKPKAGQIQGNLNTLIMLRVKNEETAAVLTDQLAKVRIYTKTAQSAATDSSEPGSGVEFTSSNSDRITEAETDILTPADLVQLPKGQAFALLDGGKLFKLRLPLAGADPLLPKDMQAIIRWVRTERLGEDS</sequence>
<comment type="caution">
    <text evidence="4">The sequence shown here is derived from an EMBL/GenBank/DDBJ whole genome shotgun (WGS) entry which is preliminary data.</text>
</comment>
<evidence type="ECO:0000259" key="3">
    <source>
        <dbReference type="Pfam" id="PF12696"/>
    </source>
</evidence>
<reference evidence="4 5" key="1">
    <citation type="submission" date="2017-01" db="EMBL/GenBank/DDBJ databases">
        <title>Novel large sulfur bacteria in the metagenomes of groundwater-fed chemosynthetic microbial mats in the Lake Huron basin.</title>
        <authorList>
            <person name="Sharrar A.M."/>
            <person name="Flood B.E."/>
            <person name="Bailey J.V."/>
            <person name="Jones D.S."/>
            <person name="Biddanda B."/>
            <person name="Ruberg S.A."/>
            <person name="Marcus D.N."/>
            <person name="Dick G.J."/>
        </authorList>
    </citation>
    <scope>NUCLEOTIDE SEQUENCE [LARGE SCALE GENOMIC DNA]</scope>
    <source>
        <strain evidence="4">A8</strain>
    </source>
</reference>
<keyword evidence="2" id="KW-0472">Membrane</keyword>
<feature type="transmembrane region" description="Helical" evidence="2">
    <location>
        <begin position="12"/>
        <end position="31"/>
    </location>
</feature>
<protein>
    <submittedName>
        <fullName evidence="4">Conjugative coupling factor TraD, PFGI-1 class</fullName>
    </submittedName>
</protein>
<gene>
    <name evidence="4" type="ORF">BWK73_33655</name>
</gene>
<feature type="transmembrane region" description="Helical" evidence="2">
    <location>
        <begin position="43"/>
        <end position="60"/>
    </location>
</feature>
<feature type="region of interest" description="Disordered" evidence="1">
    <location>
        <begin position="591"/>
        <end position="610"/>
    </location>
</feature>
<dbReference type="InterPro" id="IPR027417">
    <property type="entry name" value="P-loop_NTPase"/>
</dbReference>
<keyword evidence="2" id="KW-0812">Transmembrane</keyword>
<dbReference type="InterPro" id="IPR022503">
    <property type="entry name" value="Conj_coupling_TraG/TraD_PFGI-1"/>
</dbReference>
<dbReference type="InterPro" id="IPR032689">
    <property type="entry name" value="TraG-D_C"/>
</dbReference>
<evidence type="ECO:0000313" key="5">
    <source>
        <dbReference type="Proteomes" id="UP000192491"/>
    </source>
</evidence>
<dbReference type="InterPro" id="IPR022458">
    <property type="entry name" value="Conjugative_coupling_TraG/TraD"/>
</dbReference>
<dbReference type="CDD" id="cd01127">
    <property type="entry name" value="TrwB_TraG_TraD_VirD4"/>
    <property type="match status" value="2"/>
</dbReference>
<keyword evidence="2" id="KW-1133">Transmembrane helix</keyword>
<evidence type="ECO:0000256" key="2">
    <source>
        <dbReference type="SAM" id="Phobius"/>
    </source>
</evidence>
<dbReference type="Gene3D" id="3.40.50.300">
    <property type="entry name" value="P-loop containing nucleotide triphosphate hydrolases"/>
    <property type="match status" value="2"/>
</dbReference>
<accession>A0A1Y1QH57</accession>
<dbReference type="PANTHER" id="PTHR30121:SF6">
    <property type="entry name" value="SLR6007 PROTEIN"/>
    <property type="match status" value="1"/>
</dbReference>
<name>A0A1Y1QH57_9GAMM</name>
<dbReference type="InterPro" id="IPR051162">
    <property type="entry name" value="T4SS_component"/>
</dbReference>
<evidence type="ECO:0000313" key="4">
    <source>
        <dbReference type="EMBL" id="OQX05415.1"/>
    </source>
</evidence>
<dbReference type="NCBIfam" id="TIGR03743">
    <property type="entry name" value="SXT_TraD"/>
    <property type="match status" value="1"/>
</dbReference>
<dbReference type="SUPFAM" id="SSF52540">
    <property type="entry name" value="P-loop containing nucleoside triphosphate hydrolases"/>
    <property type="match status" value="1"/>
</dbReference>
<evidence type="ECO:0000256" key="1">
    <source>
        <dbReference type="SAM" id="MobiDB-lite"/>
    </source>
</evidence>
<dbReference type="EMBL" id="MTEJ01000290">
    <property type="protein sequence ID" value="OQX05415.1"/>
    <property type="molecule type" value="Genomic_DNA"/>
</dbReference>
<dbReference type="STRING" id="1123401.GCA_000621325_00036"/>
<dbReference type="Proteomes" id="UP000192491">
    <property type="component" value="Unassembled WGS sequence"/>
</dbReference>
<feature type="domain" description="TraD/TraG TraM recognition site" evidence="3">
    <location>
        <begin position="507"/>
        <end position="632"/>
    </location>
</feature>
<dbReference type="AlphaFoldDB" id="A0A1Y1QH57"/>
<proteinExistence type="predicted"/>